<feature type="transmembrane region" description="Helical" evidence="1">
    <location>
        <begin position="104"/>
        <end position="126"/>
    </location>
</feature>
<feature type="transmembrane region" description="Helical" evidence="1">
    <location>
        <begin position="164"/>
        <end position="182"/>
    </location>
</feature>
<feature type="transmembrane region" description="Helical" evidence="1">
    <location>
        <begin position="138"/>
        <end position="158"/>
    </location>
</feature>
<evidence type="ECO:0000313" key="4">
    <source>
        <dbReference type="Proteomes" id="UP000702544"/>
    </source>
</evidence>
<protein>
    <submittedName>
        <fullName evidence="3">DMT family transporter</fullName>
    </submittedName>
</protein>
<dbReference type="PANTHER" id="PTHR22911:SF76">
    <property type="entry name" value="EAMA DOMAIN-CONTAINING PROTEIN"/>
    <property type="match status" value="1"/>
</dbReference>
<dbReference type="SUPFAM" id="SSF103481">
    <property type="entry name" value="Multidrug resistance efflux transporter EmrE"/>
    <property type="match status" value="2"/>
</dbReference>
<reference evidence="3 4" key="1">
    <citation type="submission" date="2020-01" db="EMBL/GenBank/DDBJ databases">
        <title>Genomes assembled from Gulf of Kutch pelagic sediment metagenomes.</title>
        <authorList>
            <person name="Chandrashekar M."/>
            <person name="Mahajan M.S."/>
            <person name="Dave K.J."/>
            <person name="Vatsa P."/>
            <person name="Nathani N.M."/>
        </authorList>
    </citation>
    <scope>NUCLEOTIDE SEQUENCE [LARGE SCALE GENOMIC DNA]</scope>
    <source>
        <strain evidence="3">KS3-K002</strain>
    </source>
</reference>
<dbReference type="GO" id="GO:0016020">
    <property type="term" value="C:membrane"/>
    <property type="evidence" value="ECO:0007669"/>
    <property type="project" value="InterPro"/>
</dbReference>
<dbReference type="InterPro" id="IPR000620">
    <property type="entry name" value="EamA_dom"/>
</dbReference>
<dbReference type="Proteomes" id="UP000702544">
    <property type="component" value="Unassembled WGS sequence"/>
</dbReference>
<evidence type="ECO:0000259" key="2">
    <source>
        <dbReference type="Pfam" id="PF00892"/>
    </source>
</evidence>
<feature type="transmembrane region" description="Helical" evidence="1">
    <location>
        <begin position="189"/>
        <end position="211"/>
    </location>
</feature>
<feature type="transmembrane region" description="Helical" evidence="1">
    <location>
        <begin position="76"/>
        <end position="98"/>
    </location>
</feature>
<feature type="transmembrane region" description="Helical" evidence="1">
    <location>
        <begin position="223"/>
        <end position="245"/>
    </location>
</feature>
<evidence type="ECO:0000256" key="1">
    <source>
        <dbReference type="SAM" id="Phobius"/>
    </source>
</evidence>
<dbReference type="EMBL" id="JAACAK010000017">
    <property type="protein sequence ID" value="NIR73946.1"/>
    <property type="molecule type" value="Genomic_DNA"/>
</dbReference>
<feature type="transmembrane region" description="Helical" evidence="1">
    <location>
        <begin position="43"/>
        <end position="64"/>
    </location>
</feature>
<organism evidence="3 4">
    <name type="scientific">Candidatus Kutchimonas denitrificans</name>
    <dbReference type="NCBI Taxonomy" id="3056748"/>
    <lineage>
        <taxon>Bacteria</taxon>
        <taxon>Pseudomonadati</taxon>
        <taxon>Gemmatimonadota</taxon>
        <taxon>Gemmatimonadia</taxon>
        <taxon>Candidatus Palauibacterales</taxon>
        <taxon>Candidatus Palauibacteraceae</taxon>
        <taxon>Candidatus Kutchimonas</taxon>
    </lineage>
</organism>
<proteinExistence type="predicted"/>
<feature type="transmembrane region" description="Helical" evidence="1">
    <location>
        <begin position="252"/>
        <end position="272"/>
    </location>
</feature>
<feature type="domain" description="EamA" evidence="2">
    <location>
        <begin position="18"/>
        <end position="148"/>
    </location>
</feature>
<feature type="transmembrane region" description="Helical" evidence="1">
    <location>
        <begin position="278"/>
        <end position="299"/>
    </location>
</feature>
<comment type="caution">
    <text evidence="3">The sequence shown here is derived from an EMBL/GenBank/DDBJ whole genome shotgun (WGS) entry which is preliminary data.</text>
</comment>
<dbReference type="AlphaFoldDB" id="A0AAE4Z9G5"/>
<name>A0AAE4Z9G5_9BACT</name>
<gene>
    <name evidence="3" type="ORF">GWO12_02340</name>
</gene>
<feature type="domain" description="EamA" evidence="2">
    <location>
        <begin position="162"/>
        <end position="296"/>
    </location>
</feature>
<sequence>MSEALPSDATSRPPVPPWLVIAVAIVGVSWAAILVRWSDASAYVLAFWRLALSLVIIGAALLVVRRDKRHARLTTAEVGALALAGGFLAFHFVTFFMSVKLTTVASATLLVNLHPLFAAVMSAVWLREPPTAREWAGIAVAVVGVALIGGAGLALGPTALQGDVLALAGAALFSGYFIIGRWMRQRLGIWVYAGWVYAFAAVFLLPFVLWRGDPLLDYSAREWWIFAGLAAGPMLLGHTGFNWALRYVRAYIVNLAVLGEPLGASLLAWWLLGDGEVPGLSTVVGGGLIIAGLGISIYAREEGRE</sequence>
<evidence type="ECO:0000313" key="3">
    <source>
        <dbReference type="EMBL" id="NIR73946.1"/>
    </source>
</evidence>
<keyword evidence="1" id="KW-0472">Membrane</keyword>
<dbReference type="Pfam" id="PF00892">
    <property type="entry name" value="EamA"/>
    <property type="match status" value="2"/>
</dbReference>
<dbReference type="InterPro" id="IPR037185">
    <property type="entry name" value="EmrE-like"/>
</dbReference>
<dbReference type="PANTHER" id="PTHR22911">
    <property type="entry name" value="ACYL-MALONYL CONDENSING ENZYME-RELATED"/>
    <property type="match status" value="1"/>
</dbReference>
<keyword evidence="1" id="KW-0812">Transmembrane</keyword>
<feature type="transmembrane region" description="Helical" evidence="1">
    <location>
        <begin position="18"/>
        <end position="37"/>
    </location>
</feature>
<accession>A0AAE4Z9G5</accession>
<keyword evidence="1" id="KW-1133">Transmembrane helix</keyword>